<dbReference type="PANTHER" id="PTHR18964:SF169">
    <property type="entry name" value="N-ACETYLMANNOSAMINE KINASE"/>
    <property type="match status" value="1"/>
</dbReference>
<dbReference type="InterPro" id="IPR043129">
    <property type="entry name" value="ATPase_NBD"/>
</dbReference>
<evidence type="ECO:0000313" key="1">
    <source>
        <dbReference type="EMBL" id="AUH02528.1"/>
    </source>
</evidence>
<dbReference type="RefSeq" id="WP_084297657.1">
    <property type="nucleotide sequence ID" value="NZ_CP025084.1"/>
</dbReference>
<dbReference type="PANTHER" id="PTHR18964">
    <property type="entry name" value="ROK (REPRESSOR, ORF, KINASE) FAMILY"/>
    <property type="match status" value="1"/>
</dbReference>
<dbReference type="GO" id="GO:0009384">
    <property type="term" value="F:N-acylmannosamine kinase activity"/>
    <property type="evidence" value="ECO:0007669"/>
    <property type="project" value="TreeGrafter"/>
</dbReference>
<accession>A0A2I5TD84</accession>
<dbReference type="EMBL" id="CP025084">
    <property type="protein sequence ID" value="AUH06844.1"/>
    <property type="molecule type" value="Genomic_DNA"/>
</dbReference>
<reference evidence="1 4" key="3">
    <citation type="submission" date="2017-11" db="EMBL/GenBank/DDBJ databases">
        <title>Complete genome sequence of Serratia sp. ATCC 39006 LacA.</title>
        <authorList>
            <person name="Hampton H.G."/>
            <person name="Jackson S.A."/>
            <person name="Jauregui R."/>
            <person name="Poulter G.T.M."/>
            <person name="Salmond G.P.C."/>
            <person name="Fineran P.C."/>
        </authorList>
    </citation>
    <scope>NUCLEOTIDE SEQUENCE [LARGE SCALE GENOMIC DNA]</scope>
    <source>
        <strain evidence="1 4">ATCC 39006</strain>
    </source>
</reference>
<gene>
    <name evidence="1" type="ORF">CWC46_13400</name>
    <name evidence="2" type="ORF">Ser39006_013405</name>
</gene>
<name>A0A2I5TD84_SERS3</name>
<protein>
    <submittedName>
        <fullName evidence="2">ROK family transcriptional regulator</fullName>
    </submittedName>
</protein>
<reference evidence="2" key="2">
    <citation type="submission" date="2013-09" db="EMBL/GenBank/DDBJ databases">
        <authorList>
            <person name="Wang G."/>
            <person name="Yang Y."/>
            <person name="Su Y."/>
        </authorList>
    </citation>
    <scope>NUCLEOTIDE SEQUENCE</scope>
    <source>
        <strain evidence="2">ATCC 39006</strain>
    </source>
</reference>
<keyword evidence="3" id="KW-1185">Reference proteome</keyword>
<evidence type="ECO:0000313" key="2">
    <source>
        <dbReference type="EMBL" id="AUH06844.1"/>
    </source>
</evidence>
<dbReference type="CDD" id="cd23763">
    <property type="entry name" value="ASKHA_ATPase_ROK"/>
    <property type="match status" value="1"/>
</dbReference>
<dbReference type="OrthoDB" id="8595273at2"/>
<dbReference type="EMBL" id="CP025085">
    <property type="protein sequence ID" value="AUH02528.1"/>
    <property type="molecule type" value="Genomic_DNA"/>
</dbReference>
<reference evidence="2 3" key="1">
    <citation type="journal article" date="2013" name="Genome Announc.">
        <title>Draft genome sequence of Serratia sp. strain ATCC 39006, a model bacterium for analysis of the biosynthesis and regulation of prodigiosin, a carbapenem, and gas vesicles.</title>
        <authorList>
            <person name="Fineran P.C."/>
            <person name="Iglesias Cans M.C."/>
            <person name="Ramsay J.P."/>
            <person name="Wilf N.M."/>
            <person name="Cossyleon D."/>
            <person name="McNeil M.B."/>
            <person name="Williamson N.R."/>
            <person name="Monson R.E."/>
            <person name="Becher S.A."/>
            <person name="Stanton J.A."/>
            <person name="Brugger K."/>
            <person name="Brown S.D."/>
            <person name="Salmond G.P."/>
        </authorList>
    </citation>
    <scope>NUCLEOTIDE SEQUENCE [LARGE SCALE GENOMIC DNA]</scope>
    <source>
        <strain evidence="2">ATCC 39006</strain>
        <strain evidence="3">ATCC 39006 / SC 11482</strain>
    </source>
</reference>
<evidence type="ECO:0000313" key="4">
    <source>
        <dbReference type="Proteomes" id="UP000233778"/>
    </source>
</evidence>
<dbReference type="Proteomes" id="UP000017700">
    <property type="component" value="Chromosome"/>
</dbReference>
<dbReference type="Gene3D" id="1.10.10.10">
    <property type="entry name" value="Winged helix-like DNA-binding domain superfamily/Winged helix DNA-binding domain"/>
    <property type="match status" value="1"/>
</dbReference>
<dbReference type="InterPro" id="IPR036388">
    <property type="entry name" value="WH-like_DNA-bd_sf"/>
</dbReference>
<sequence length="375" mass="41252">MPLLNGKSNDSVSVNERMVLEIVRRHKNVMRSAISPLTNLTQPSVHRIIDALLERGLLKLGETIVHGRGKPSPALTLMSTARYSIGISVNTDSVSFCLCDFACHVIHEEVLDIPLDNRARAMIMLKDRVRQALLDKHISASDVVGVGFAMAGFLIGEMRMFNAPEPLRDWSLVDLRHELHALFDMAVWTENNGTTGALGESLLGAGLDYPTFGYFSFNYGFGGGIIIDGKPFVGSFGNAGEISRIYTAQESHSRPALGELIKRLNNRGIDIHSVSALRRDFNPDWPGVAEWVEEVGPYLNRAIDAMRAIIDPQAIVFGGELPHALGEMLLQIPLTVQIQRYGCNAYYPRMLISQIPGDPSVVGAAMMPFKACYFA</sequence>
<dbReference type="Pfam" id="PF00480">
    <property type="entry name" value="ROK"/>
    <property type="match status" value="1"/>
</dbReference>
<dbReference type="Proteomes" id="UP000233778">
    <property type="component" value="Chromosome"/>
</dbReference>
<dbReference type="SUPFAM" id="SSF53067">
    <property type="entry name" value="Actin-like ATPase domain"/>
    <property type="match status" value="1"/>
</dbReference>
<dbReference type="InterPro" id="IPR036390">
    <property type="entry name" value="WH_DNA-bd_sf"/>
</dbReference>
<dbReference type="Gene3D" id="3.30.420.40">
    <property type="match status" value="2"/>
</dbReference>
<proteinExistence type="predicted"/>
<dbReference type="KEGG" id="serq:CWC46_13400"/>
<dbReference type="STRING" id="104623.Ser39006_02798"/>
<organism evidence="2 3">
    <name type="scientific">Serratia sp. (strain ATCC 39006)</name>
    <name type="common">Prodigiosinella confusarubida</name>
    <dbReference type="NCBI Taxonomy" id="104623"/>
    <lineage>
        <taxon>Bacteria</taxon>
        <taxon>Pseudomonadati</taxon>
        <taxon>Pseudomonadota</taxon>
        <taxon>Gammaproteobacteria</taxon>
        <taxon>Enterobacterales</taxon>
        <taxon>Pectobacteriaceae</taxon>
        <taxon>Prodigiosinella</taxon>
    </lineage>
</organism>
<dbReference type="KEGG" id="sera:Ser39006_013405"/>
<dbReference type="GO" id="GO:0019262">
    <property type="term" value="P:N-acetylneuraminate catabolic process"/>
    <property type="evidence" value="ECO:0007669"/>
    <property type="project" value="TreeGrafter"/>
</dbReference>
<reference evidence="2" key="4">
    <citation type="submission" date="2017-11" db="EMBL/GenBank/DDBJ databases">
        <title>Complete genome sequence of Serratia sp. ATCC 39006.</title>
        <authorList>
            <person name="Hampton H.G."/>
            <person name="Jackson S.A."/>
            <person name="Jauregui R."/>
            <person name="Poulter G.T.M."/>
            <person name="Salmond G.P.C."/>
            <person name="Fineran P.C."/>
        </authorList>
    </citation>
    <scope>NUCLEOTIDE SEQUENCE</scope>
    <source>
        <strain evidence="2">ATCC 39006</strain>
    </source>
</reference>
<dbReference type="InterPro" id="IPR000600">
    <property type="entry name" value="ROK"/>
</dbReference>
<dbReference type="AlphaFoldDB" id="A0A2I5TD84"/>
<evidence type="ECO:0000313" key="3">
    <source>
        <dbReference type="Proteomes" id="UP000017700"/>
    </source>
</evidence>
<dbReference type="SUPFAM" id="SSF46785">
    <property type="entry name" value="Winged helix' DNA-binding domain"/>
    <property type="match status" value="1"/>
</dbReference>